<feature type="non-terminal residue" evidence="2">
    <location>
        <position position="1"/>
    </location>
</feature>
<organism evidence="2">
    <name type="scientific">marine sediment metagenome</name>
    <dbReference type="NCBI Taxonomy" id="412755"/>
    <lineage>
        <taxon>unclassified sequences</taxon>
        <taxon>metagenomes</taxon>
        <taxon>ecological metagenomes</taxon>
    </lineage>
</organism>
<evidence type="ECO:0000259" key="1">
    <source>
        <dbReference type="Pfam" id="PF02954"/>
    </source>
</evidence>
<dbReference type="SUPFAM" id="SSF46689">
    <property type="entry name" value="Homeodomain-like"/>
    <property type="match status" value="1"/>
</dbReference>
<dbReference type="EMBL" id="BARU01032937">
    <property type="protein sequence ID" value="GAH62497.1"/>
    <property type="molecule type" value="Genomic_DNA"/>
</dbReference>
<proteinExistence type="predicted"/>
<dbReference type="Gene3D" id="1.10.10.60">
    <property type="entry name" value="Homeodomain-like"/>
    <property type="match status" value="1"/>
</dbReference>
<feature type="domain" description="DNA binding HTH" evidence="1">
    <location>
        <begin position="1"/>
        <end position="32"/>
    </location>
</feature>
<dbReference type="GO" id="GO:0043565">
    <property type="term" value="F:sequence-specific DNA binding"/>
    <property type="evidence" value="ECO:0007669"/>
    <property type="project" value="InterPro"/>
</dbReference>
<protein>
    <recommendedName>
        <fullName evidence="1">DNA binding HTH domain-containing protein</fullName>
    </recommendedName>
</protein>
<dbReference type="Pfam" id="PF02954">
    <property type="entry name" value="HTH_8"/>
    <property type="match status" value="1"/>
</dbReference>
<dbReference type="InterPro" id="IPR002197">
    <property type="entry name" value="HTH_Fis"/>
</dbReference>
<dbReference type="AlphaFoldDB" id="X1GZD3"/>
<reference evidence="2" key="1">
    <citation type="journal article" date="2014" name="Front. Microbiol.">
        <title>High frequency of phylogenetically diverse reductive dehalogenase-homologous genes in deep subseafloor sedimentary metagenomes.</title>
        <authorList>
            <person name="Kawai M."/>
            <person name="Futagami T."/>
            <person name="Toyoda A."/>
            <person name="Takaki Y."/>
            <person name="Nishi S."/>
            <person name="Hori S."/>
            <person name="Arai W."/>
            <person name="Tsubouchi T."/>
            <person name="Morono Y."/>
            <person name="Uchiyama I."/>
            <person name="Ito T."/>
            <person name="Fujiyama A."/>
            <person name="Inagaki F."/>
            <person name="Takami H."/>
        </authorList>
    </citation>
    <scope>NUCLEOTIDE SEQUENCE</scope>
    <source>
        <strain evidence="2">Expedition CK06-06</strain>
    </source>
</reference>
<dbReference type="InterPro" id="IPR009057">
    <property type="entry name" value="Homeodomain-like_sf"/>
</dbReference>
<comment type="caution">
    <text evidence="2">The sequence shown here is derived from an EMBL/GenBank/DDBJ whole genome shotgun (WGS) entry which is preliminary data.</text>
</comment>
<evidence type="ECO:0000313" key="2">
    <source>
        <dbReference type="EMBL" id="GAH62497.1"/>
    </source>
</evidence>
<name>X1GZD3_9ZZZZ</name>
<gene>
    <name evidence="2" type="ORF">S03H2_51873</name>
</gene>
<accession>X1GZD3</accession>
<sequence length="45" mass="5131">IIAALQRHGWNRRNAAKELGIHRSTLRPKMKALGIEAPEDEPTQR</sequence>